<comment type="caution">
    <text evidence="3">The sequence shown here is derived from an EMBL/GenBank/DDBJ whole genome shotgun (WGS) entry which is preliminary data.</text>
</comment>
<keyword evidence="2" id="KW-1133">Transmembrane helix</keyword>
<gene>
    <name evidence="3" type="ORF">BAE44_0004039</name>
</gene>
<dbReference type="GO" id="GO:0042910">
    <property type="term" value="F:xenobiotic transmembrane transporter activity"/>
    <property type="evidence" value="ECO:0007669"/>
    <property type="project" value="InterPro"/>
</dbReference>
<evidence type="ECO:0000313" key="3">
    <source>
        <dbReference type="EMBL" id="OEL34942.1"/>
    </source>
</evidence>
<dbReference type="Pfam" id="PF01554">
    <property type="entry name" value="MatE"/>
    <property type="match status" value="1"/>
</dbReference>
<evidence type="ECO:0000256" key="2">
    <source>
        <dbReference type="SAM" id="Phobius"/>
    </source>
</evidence>
<dbReference type="InterPro" id="IPR002528">
    <property type="entry name" value="MATE_fam"/>
</dbReference>
<feature type="transmembrane region" description="Helical" evidence="2">
    <location>
        <begin position="35"/>
        <end position="54"/>
    </location>
</feature>
<dbReference type="GO" id="GO:0016020">
    <property type="term" value="C:membrane"/>
    <property type="evidence" value="ECO:0007669"/>
    <property type="project" value="InterPro"/>
</dbReference>
<dbReference type="OrthoDB" id="2126698at2759"/>
<sequence>MAQEPAGTALHDDAGCWQGLAMAEMKRLLHLAEPIIASCFVQNAVNIMSLMFVGHLGKLNLAGASLAISITSATGLNIVVSPLYLWFTL</sequence>
<comment type="similarity">
    <text evidence="1">Belongs to the multi antimicrobial extrusion (MATE) (TC 2.A.66.1) family.</text>
</comment>
<feature type="transmembrane region" description="Helical" evidence="2">
    <location>
        <begin position="66"/>
        <end position="87"/>
    </location>
</feature>
<proteinExistence type="inferred from homology"/>
<name>A0A1E5WC17_9POAL</name>
<dbReference type="Proteomes" id="UP000095767">
    <property type="component" value="Unassembled WGS sequence"/>
</dbReference>
<evidence type="ECO:0000313" key="4">
    <source>
        <dbReference type="Proteomes" id="UP000095767"/>
    </source>
</evidence>
<dbReference type="GO" id="GO:0015297">
    <property type="term" value="F:antiporter activity"/>
    <property type="evidence" value="ECO:0007669"/>
    <property type="project" value="InterPro"/>
</dbReference>
<protein>
    <submittedName>
        <fullName evidence="3">Uncharacterized protein</fullName>
    </submittedName>
</protein>
<reference evidence="3 4" key="1">
    <citation type="submission" date="2016-09" db="EMBL/GenBank/DDBJ databases">
        <title>The draft genome of Dichanthelium oligosanthes: A C3 panicoid grass species.</title>
        <authorList>
            <person name="Studer A.J."/>
            <person name="Schnable J.C."/>
            <person name="Brutnell T.P."/>
        </authorList>
    </citation>
    <scope>NUCLEOTIDE SEQUENCE [LARGE SCALE GENOMIC DNA]</scope>
    <source>
        <strain evidence="4">cv. Kellogg 1175</strain>
        <tissue evidence="3">Leaf</tissue>
    </source>
</reference>
<dbReference type="AlphaFoldDB" id="A0A1E5WC17"/>
<organism evidence="3 4">
    <name type="scientific">Dichanthelium oligosanthes</name>
    <dbReference type="NCBI Taxonomy" id="888268"/>
    <lineage>
        <taxon>Eukaryota</taxon>
        <taxon>Viridiplantae</taxon>
        <taxon>Streptophyta</taxon>
        <taxon>Embryophyta</taxon>
        <taxon>Tracheophyta</taxon>
        <taxon>Spermatophyta</taxon>
        <taxon>Magnoliopsida</taxon>
        <taxon>Liliopsida</taxon>
        <taxon>Poales</taxon>
        <taxon>Poaceae</taxon>
        <taxon>PACMAD clade</taxon>
        <taxon>Panicoideae</taxon>
        <taxon>Panicodae</taxon>
        <taxon>Paniceae</taxon>
        <taxon>Dichantheliinae</taxon>
        <taxon>Dichanthelium</taxon>
    </lineage>
</organism>
<keyword evidence="2" id="KW-0472">Membrane</keyword>
<keyword evidence="2" id="KW-0812">Transmembrane</keyword>
<evidence type="ECO:0000256" key="1">
    <source>
        <dbReference type="ARBA" id="ARBA00010199"/>
    </source>
</evidence>
<dbReference type="EMBL" id="LWDX02013868">
    <property type="protein sequence ID" value="OEL34942.1"/>
    <property type="molecule type" value="Genomic_DNA"/>
</dbReference>
<keyword evidence="4" id="KW-1185">Reference proteome</keyword>
<accession>A0A1E5WC17</accession>